<dbReference type="InterPro" id="IPR016163">
    <property type="entry name" value="Ald_DH_C"/>
</dbReference>
<dbReference type="Gene3D" id="3.40.605.10">
    <property type="entry name" value="Aldehyde Dehydrogenase, Chain A, domain 1"/>
    <property type="match status" value="1"/>
</dbReference>
<evidence type="ECO:0000256" key="3">
    <source>
        <dbReference type="RuleBase" id="RU003345"/>
    </source>
</evidence>
<comment type="similarity">
    <text evidence="3">Belongs to the aldehyde dehydrogenase family.</text>
</comment>
<dbReference type="InterPro" id="IPR016161">
    <property type="entry name" value="Ald_DH/histidinol_DH"/>
</dbReference>
<dbReference type="PANTHER" id="PTHR43217">
    <property type="entry name" value="SUCCINATE SEMIALDEHYDE DEHYDROGENASE [NAD(P)+] SAD"/>
    <property type="match status" value="1"/>
</dbReference>
<dbReference type="RefSeq" id="WP_057002339.1">
    <property type="nucleotide sequence ID" value="NZ_AZGA01000005.1"/>
</dbReference>
<reference evidence="5 6" key="1">
    <citation type="journal article" date="2015" name="Genome Announc.">
        <title>Expanding the biotechnology potential of lactobacilli through comparative genomics of 213 strains and associated genera.</title>
        <authorList>
            <person name="Sun Z."/>
            <person name="Harris H.M."/>
            <person name="McCann A."/>
            <person name="Guo C."/>
            <person name="Argimon S."/>
            <person name="Zhang W."/>
            <person name="Yang X."/>
            <person name="Jeffery I.B."/>
            <person name="Cooney J.C."/>
            <person name="Kagawa T.F."/>
            <person name="Liu W."/>
            <person name="Song Y."/>
            <person name="Salvetti E."/>
            <person name="Wrobel A."/>
            <person name="Rasinkangas P."/>
            <person name="Parkhill J."/>
            <person name="Rea M.C."/>
            <person name="O'Sullivan O."/>
            <person name="Ritari J."/>
            <person name="Douillard F.P."/>
            <person name="Paul Ross R."/>
            <person name="Yang R."/>
            <person name="Briner A.E."/>
            <person name="Felis G.E."/>
            <person name="de Vos W.M."/>
            <person name="Barrangou R."/>
            <person name="Klaenhammer T.R."/>
            <person name="Caufield P.W."/>
            <person name="Cui Y."/>
            <person name="Zhang H."/>
            <person name="O'Toole P.W."/>
        </authorList>
    </citation>
    <scope>NUCLEOTIDE SEQUENCE [LARGE SCALE GENOMIC DNA]</scope>
    <source>
        <strain evidence="5 6">DSM 18527</strain>
    </source>
</reference>
<dbReference type="InterPro" id="IPR029510">
    <property type="entry name" value="Ald_DH_CS_GLU"/>
</dbReference>
<evidence type="ECO:0000256" key="2">
    <source>
        <dbReference type="PROSITE-ProRule" id="PRU10007"/>
    </source>
</evidence>
<dbReference type="STRING" id="1423734.FC83_GL003051"/>
<dbReference type="InterPro" id="IPR015590">
    <property type="entry name" value="Aldehyde_DH_dom"/>
</dbReference>
<gene>
    <name evidence="5" type="ORF">FC83_GL003051</name>
</gene>
<feature type="active site" evidence="2">
    <location>
        <position position="229"/>
    </location>
</feature>
<comment type="caution">
    <text evidence="5">The sequence shown here is derived from an EMBL/GenBank/DDBJ whole genome shotgun (WGS) entry which is preliminary data.</text>
</comment>
<dbReference type="GO" id="GO:0004777">
    <property type="term" value="F:succinate-semialdehyde dehydrogenase (NAD+) activity"/>
    <property type="evidence" value="ECO:0007669"/>
    <property type="project" value="TreeGrafter"/>
</dbReference>
<evidence type="ECO:0000313" key="6">
    <source>
        <dbReference type="Proteomes" id="UP000051236"/>
    </source>
</evidence>
<evidence type="ECO:0000313" key="5">
    <source>
        <dbReference type="EMBL" id="KRM36297.1"/>
    </source>
</evidence>
<sequence>MAYQVVNPYTEKIIQTYPLASAAEVADKLDVAADFYNRQKQVPVEERAAQLQLVAESLLANSAELAQTATLNMGKLSKEARGEIKLCAKLAQYYASTGASLLEPKPYIYGGSRQALLQQDAIGIVLSIEPWNFPYSQVMRVFAPNFLVGNPVVLKHASIVAGCAAHFEKVLLQAGIEPGAFQNLFVSYDQIATILADKRVQGVALTGSEAAGRQIAALAGQNLVKSTMELGGNDVFAVLNDADIDLAVQDAAAARLRNAGQVCTSAKRYIVQQDVAADFIAGIQATFQNQVLGDPMAATTTLAPLASKGASDQLQQQLDQALAHGATALVAGGQVAGMGNFFAPAILTDITPDNPAFYQEFFGPVAQVYVVPDDQALIKLANDSNFGLAGAVYSKDTTHAHEVASQLETGQVFINQPSGAYPELPFGGVKNSGYGREMSDLGLYEFTNQKIVVFK</sequence>
<dbReference type="Proteomes" id="UP000051236">
    <property type="component" value="Unassembled WGS sequence"/>
</dbReference>
<protein>
    <submittedName>
        <fullName evidence="5">NAD-dependent aldehyde dehydrogenase</fullName>
    </submittedName>
</protein>
<organism evidence="5 6">
    <name type="scientific">Agrilactobacillus composti DSM 18527 = JCM 14202</name>
    <dbReference type="NCBI Taxonomy" id="1423734"/>
    <lineage>
        <taxon>Bacteria</taxon>
        <taxon>Bacillati</taxon>
        <taxon>Bacillota</taxon>
        <taxon>Bacilli</taxon>
        <taxon>Lactobacillales</taxon>
        <taxon>Lactobacillaceae</taxon>
        <taxon>Agrilactobacillus</taxon>
    </lineage>
</organism>
<feature type="domain" description="Aldehyde dehydrogenase" evidence="4">
    <location>
        <begin position="3"/>
        <end position="452"/>
    </location>
</feature>
<dbReference type="EMBL" id="AZGA01000005">
    <property type="protein sequence ID" value="KRM36297.1"/>
    <property type="molecule type" value="Genomic_DNA"/>
</dbReference>
<proteinExistence type="inferred from homology"/>
<dbReference type="PANTHER" id="PTHR43217:SF2">
    <property type="entry name" value="SUCCINATE-SEMIALDEHYDE DEHYDROGENASE [NADP(+)]"/>
    <property type="match status" value="1"/>
</dbReference>
<dbReference type="AlphaFoldDB" id="A0A0R1Y926"/>
<dbReference type="InterPro" id="IPR016162">
    <property type="entry name" value="Ald_DH_N"/>
</dbReference>
<dbReference type="Gene3D" id="3.40.309.10">
    <property type="entry name" value="Aldehyde Dehydrogenase, Chain A, domain 2"/>
    <property type="match status" value="1"/>
</dbReference>
<dbReference type="PROSITE" id="PS00687">
    <property type="entry name" value="ALDEHYDE_DEHYDR_GLU"/>
    <property type="match status" value="1"/>
</dbReference>
<keyword evidence="1 3" id="KW-0560">Oxidoreductase</keyword>
<evidence type="ECO:0000256" key="1">
    <source>
        <dbReference type="ARBA" id="ARBA00023002"/>
    </source>
</evidence>
<accession>A0A0R1Y926</accession>
<keyword evidence="6" id="KW-1185">Reference proteome</keyword>
<dbReference type="eggNOG" id="COG1012">
    <property type="taxonomic scope" value="Bacteria"/>
</dbReference>
<dbReference type="SUPFAM" id="SSF53720">
    <property type="entry name" value="ALDH-like"/>
    <property type="match status" value="1"/>
</dbReference>
<dbReference type="Pfam" id="PF00171">
    <property type="entry name" value="Aldedh"/>
    <property type="match status" value="1"/>
</dbReference>
<dbReference type="PATRIC" id="fig|1423734.3.peg.3100"/>
<evidence type="ECO:0000259" key="4">
    <source>
        <dbReference type="Pfam" id="PF00171"/>
    </source>
</evidence>
<name>A0A0R1Y926_9LACO</name>
<dbReference type="InterPro" id="IPR047110">
    <property type="entry name" value="GABD/Sad-like"/>
</dbReference>